<dbReference type="InterPro" id="IPR016181">
    <property type="entry name" value="Acyl_CoA_acyltransferase"/>
</dbReference>
<name>A0A2S5ZZI2_9NOCA</name>
<evidence type="ECO:0000313" key="3">
    <source>
        <dbReference type="Proteomes" id="UP000238356"/>
    </source>
</evidence>
<evidence type="ECO:0000313" key="2">
    <source>
        <dbReference type="EMBL" id="PPJ24018.1"/>
    </source>
</evidence>
<accession>A0A2S5ZZI2</accession>
<proteinExistence type="predicted"/>
<dbReference type="SUPFAM" id="SSF55729">
    <property type="entry name" value="Acyl-CoA N-acyltransferases (Nat)"/>
    <property type="match status" value="1"/>
</dbReference>
<keyword evidence="3" id="KW-1185">Reference proteome</keyword>
<gene>
    <name evidence="2" type="ORF">C5F51_26765</name>
</gene>
<dbReference type="PANTHER" id="PTHR43610:SF1">
    <property type="entry name" value="N-ACETYLTRANSFERASE DOMAIN-CONTAINING PROTEIN"/>
    <property type="match status" value="1"/>
</dbReference>
<protein>
    <submittedName>
        <fullName evidence="2">N-acetyltransferase</fullName>
    </submittedName>
</protein>
<dbReference type="InterPro" id="IPR000182">
    <property type="entry name" value="GNAT_dom"/>
</dbReference>
<dbReference type="EMBL" id="PSZD01000021">
    <property type="protein sequence ID" value="PPJ24018.1"/>
    <property type="molecule type" value="Genomic_DNA"/>
</dbReference>
<feature type="domain" description="N-acetyltransferase" evidence="1">
    <location>
        <begin position="47"/>
        <end position="207"/>
    </location>
</feature>
<dbReference type="Pfam" id="PF13302">
    <property type="entry name" value="Acetyltransf_3"/>
    <property type="match status" value="1"/>
</dbReference>
<reference evidence="2 3" key="1">
    <citation type="submission" date="2018-02" db="EMBL/GenBank/DDBJ databases">
        <title>8 Nocardia nova and 1 Nocardia cyriacigeorgica strain used for evolution to TMP-SMX.</title>
        <authorList>
            <person name="Mehta H."/>
            <person name="Weng J."/>
            <person name="Shamoo Y."/>
        </authorList>
    </citation>
    <scope>NUCLEOTIDE SEQUENCE [LARGE SCALE GENOMIC DNA]</scope>
    <source>
        <strain evidence="2 3">BAA2227</strain>
    </source>
</reference>
<keyword evidence="2" id="KW-0808">Transferase</keyword>
<dbReference type="Proteomes" id="UP000238356">
    <property type="component" value="Unassembled WGS sequence"/>
</dbReference>
<dbReference type="PANTHER" id="PTHR43610">
    <property type="entry name" value="BLL6696 PROTEIN"/>
    <property type="match status" value="1"/>
</dbReference>
<dbReference type="GO" id="GO:0016747">
    <property type="term" value="F:acyltransferase activity, transferring groups other than amino-acyl groups"/>
    <property type="evidence" value="ECO:0007669"/>
    <property type="project" value="InterPro"/>
</dbReference>
<sequence>MLLPARQDWSSIRSVVGRCDDRWALPESVPKDRGNVPAPVILTGRHVRLEPLAPHHVPGLAEAGAEDRDAFAFTPVPHGRAEAADYVAQAAAAHAVGSALAFAVVATADNRVLGSTRFNRFDYWQGPLVWPIVHGMPTGDPLLAVPDAAEIGNTWLCSQARGAGINLESKLLLLEHAFDVWRVRRIALRADVRNVRSRMAIERLGATSDGVRRAHSRGLDGTVRSTAFYSILDEEWPAVRRRIDSELAGLPRLLNA</sequence>
<comment type="caution">
    <text evidence="2">The sequence shown here is derived from an EMBL/GenBank/DDBJ whole genome shotgun (WGS) entry which is preliminary data.</text>
</comment>
<dbReference type="AlphaFoldDB" id="A0A2S5ZZI2"/>
<organism evidence="2 3">
    <name type="scientific">Nocardia nova</name>
    <dbReference type="NCBI Taxonomy" id="37330"/>
    <lineage>
        <taxon>Bacteria</taxon>
        <taxon>Bacillati</taxon>
        <taxon>Actinomycetota</taxon>
        <taxon>Actinomycetes</taxon>
        <taxon>Mycobacteriales</taxon>
        <taxon>Nocardiaceae</taxon>
        <taxon>Nocardia</taxon>
    </lineage>
</organism>
<evidence type="ECO:0000259" key="1">
    <source>
        <dbReference type="Pfam" id="PF13302"/>
    </source>
</evidence>
<dbReference type="Gene3D" id="3.40.630.30">
    <property type="match status" value="1"/>
</dbReference>